<dbReference type="Gene3D" id="1.10.238.10">
    <property type="entry name" value="EF-hand"/>
    <property type="match status" value="1"/>
</dbReference>
<name>A0A8S9ZBM4_9TREM</name>
<dbReference type="Pfam" id="PF05517">
    <property type="entry name" value="p25-alpha"/>
    <property type="match status" value="1"/>
</dbReference>
<dbReference type="AlphaFoldDB" id="A0A8S9ZBM4"/>
<dbReference type="OrthoDB" id="6233825at2759"/>
<dbReference type="GO" id="GO:0015631">
    <property type="term" value="F:tubulin binding"/>
    <property type="evidence" value="ECO:0007669"/>
    <property type="project" value="InterPro"/>
</dbReference>
<evidence type="ECO:0000313" key="4">
    <source>
        <dbReference type="Proteomes" id="UP000822476"/>
    </source>
</evidence>
<sequence length="142" mass="15578">MKELFHAYCEAANKGSKKATEKTIKRLFTDCKLYNDKLTVTVLEHALRKYNGNDAKEMDFEAFSKFIDTTLAEEYAKVGGISKPAAIKEIKDKIQKASSSKCVGAPRCSSTSQPTAGGKAIVARPTRPTDKPKNTNATKSTR</sequence>
<comment type="similarity">
    <text evidence="1">Belongs to the TPPP family.</text>
</comment>
<reference evidence="3" key="1">
    <citation type="submission" date="2019-07" db="EMBL/GenBank/DDBJ databases">
        <title>Annotation for the trematode Paragonimus miyazaki's.</title>
        <authorList>
            <person name="Choi Y.-J."/>
        </authorList>
    </citation>
    <scope>NUCLEOTIDE SEQUENCE</scope>
    <source>
        <strain evidence="3">Japan</strain>
    </source>
</reference>
<evidence type="ECO:0000256" key="2">
    <source>
        <dbReference type="SAM" id="MobiDB-lite"/>
    </source>
</evidence>
<dbReference type="InterPro" id="IPR011992">
    <property type="entry name" value="EF-hand-dom_pair"/>
</dbReference>
<dbReference type="Proteomes" id="UP000822476">
    <property type="component" value="Unassembled WGS sequence"/>
</dbReference>
<dbReference type="InterPro" id="IPR008907">
    <property type="entry name" value="TPP/p25"/>
</dbReference>
<accession>A0A8S9ZBM4</accession>
<feature type="region of interest" description="Disordered" evidence="2">
    <location>
        <begin position="101"/>
        <end position="142"/>
    </location>
</feature>
<dbReference type="EMBL" id="JTDE01000326">
    <property type="protein sequence ID" value="KAF7261588.1"/>
    <property type="molecule type" value="Genomic_DNA"/>
</dbReference>
<organism evidence="3 4">
    <name type="scientific">Paragonimus skrjabini miyazakii</name>
    <dbReference type="NCBI Taxonomy" id="59628"/>
    <lineage>
        <taxon>Eukaryota</taxon>
        <taxon>Metazoa</taxon>
        <taxon>Spiralia</taxon>
        <taxon>Lophotrochozoa</taxon>
        <taxon>Platyhelminthes</taxon>
        <taxon>Trematoda</taxon>
        <taxon>Digenea</taxon>
        <taxon>Plagiorchiida</taxon>
        <taxon>Troglotremata</taxon>
        <taxon>Troglotrematidae</taxon>
        <taxon>Paragonimus</taxon>
    </lineage>
</organism>
<keyword evidence="4" id="KW-1185">Reference proteome</keyword>
<comment type="caution">
    <text evidence="3">The sequence shown here is derived from an EMBL/GenBank/DDBJ whole genome shotgun (WGS) entry which is preliminary data.</text>
</comment>
<gene>
    <name evidence="3" type="ORF">EG68_01274</name>
</gene>
<protein>
    <submittedName>
        <fullName evidence="3">Uncharacterized protein</fullName>
    </submittedName>
</protein>
<evidence type="ECO:0000256" key="1">
    <source>
        <dbReference type="ARBA" id="ARBA00010994"/>
    </source>
</evidence>
<proteinExistence type="inferred from homology"/>
<dbReference type="SUPFAM" id="SSF47473">
    <property type="entry name" value="EF-hand"/>
    <property type="match status" value="1"/>
</dbReference>
<evidence type="ECO:0000313" key="3">
    <source>
        <dbReference type="EMBL" id="KAF7261588.1"/>
    </source>
</evidence>
<dbReference type="GO" id="GO:0046785">
    <property type="term" value="P:microtubule polymerization"/>
    <property type="evidence" value="ECO:0007669"/>
    <property type="project" value="InterPro"/>
</dbReference>